<comment type="similarity">
    <text evidence="2">Belongs to the amino acid-polyamine-organocation (APC) superfamily. YAT (TC 2.A.3.10) family.</text>
</comment>
<evidence type="ECO:0000256" key="8">
    <source>
        <dbReference type="SAM" id="MobiDB-lite"/>
    </source>
</evidence>
<feature type="transmembrane region" description="Helical" evidence="9">
    <location>
        <begin position="194"/>
        <end position="215"/>
    </location>
</feature>
<feature type="transmembrane region" description="Helical" evidence="9">
    <location>
        <begin position="277"/>
        <end position="298"/>
    </location>
</feature>
<dbReference type="EMBL" id="KV454208">
    <property type="protein sequence ID" value="ODQ62633.1"/>
    <property type="molecule type" value="Genomic_DNA"/>
</dbReference>
<feature type="transmembrane region" description="Helical" evidence="9">
    <location>
        <begin position="235"/>
        <end position="257"/>
    </location>
</feature>
<keyword evidence="3" id="KW-0813">Transport</keyword>
<evidence type="ECO:0000256" key="7">
    <source>
        <dbReference type="ARBA" id="ARBA00023136"/>
    </source>
</evidence>
<feature type="transmembrane region" description="Helical" evidence="9">
    <location>
        <begin position="54"/>
        <end position="78"/>
    </location>
</feature>
<dbReference type="PANTHER" id="PTHR43341:SF17">
    <property type="entry name" value="GENERAL AMINO ACID PERMEASE AGP1-RELATED"/>
    <property type="match status" value="1"/>
</dbReference>
<accession>A0A1E3PB45</accession>
<evidence type="ECO:0000256" key="9">
    <source>
        <dbReference type="SAM" id="Phobius"/>
    </source>
</evidence>
<dbReference type="FunFam" id="1.20.1740.10:FF:000017">
    <property type="entry name" value="Amino acid permease"/>
    <property type="match status" value="1"/>
</dbReference>
<gene>
    <name evidence="11" type="ORF">WICANDRAFT_99043</name>
</gene>
<name>A0A1E3PB45_WICAA</name>
<evidence type="ECO:0000256" key="4">
    <source>
        <dbReference type="ARBA" id="ARBA00022692"/>
    </source>
</evidence>
<keyword evidence="5" id="KW-0029">Amino-acid transport</keyword>
<dbReference type="RefSeq" id="XP_019041840.1">
    <property type="nucleotide sequence ID" value="XM_019186677.1"/>
</dbReference>
<evidence type="ECO:0000256" key="1">
    <source>
        <dbReference type="ARBA" id="ARBA00004141"/>
    </source>
</evidence>
<feature type="region of interest" description="Disordered" evidence="8">
    <location>
        <begin position="1"/>
        <end position="30"/>
    </location>
</feature>
<evidence type="ECO:0000256" key="6">
    <source>
        <dbReference type="ARBA" id="ARBA00022989"/>
    </source>
</evidence>
<evidence type="ECO:0000256" key="5">
    <source>
        <dbReference type="ARBA" id="ARBA00022970"/>
    </source>
</evidence>
<protein>
    <recommendedName>
        <fullName evidence="10">Amino acid permease/ SLC12A domain-containing protein</fullName>
    </recommendedName>
</protein>
<feature type="transmembrane region" description="Helical" evidence="9">
    <location>
        <begin position="165"/>
        <end position="182"/>
    </location>
</feature>
<dbReference type="InterPro" id="IPR004841">
    <property type="entry name" value="AA-permease/SLC12A_dom"/>
</dbReference>
<feature type="transmembrane region" description="Helical" evidence="9">
    <location>
        <begin position="379"/>
        <end position="397"/>
    </location>
</feature>
<feature type="compositionally biased region" description="Polar residues" evidence="8">
    <location>
        <begin position="1"/>
        <end position="16"/>
    </location>
</feature>
<organism evidence="11 12">
    <name type="scientific">Wickerhamomyces anomalus (strain ATCC 58044 / CBS 1984 / NCYC 433 / NRRL Y-366-8)</name>
    <name type="common">Yeast</name>
    <name type="synonym">Hansenula anomala</name>
    <dbReference type="NCBI Taxonomy" id="683960"/>
    <lineage>
        <taxon>Eukaryota</taxon>
        <taxon>Fungi</taxon>
        <taxon>Dikarya</taxon>
        <taxon>Ascomycota</taxon>
        <taxon>Saccharomycotina</taxon>
        <taxon>Saccharomycetes</taxon>
        <taxon>Phaffomycetales</taxon>
        <taxon>Wickerhamomycetaceae</taxon>
        <taxon>Wickerhamomyces</taxon>
    </lineage>
</organism>
<dbReference type="InterPro" id="IPR004840">
    <property type="entry name" value="Amino_acid_permease_CS"/>
</dbReference>
<dbReference type="STRING" id="683960.A0A1E3PB45"/>
<feature type="domain" description="Amino acid permease/ SLC12A" evidence="10">
    <location>
        <begin position="53"/>
        <end position="512"/>
    </location>
</feature>
<dbReference type="Proteomes" id="UP000094112">
    <property type="component" value="Unassembled WGS sequence"/>
</dbReference>
<keyword evidence="4 9" id="KW-0812">Transmembrane</keyword>
<dbReference type="OrthoDB" id="3900342at2759"/>
<dbReference type="PIRSF" id="PIRSF006060">
    <property type="entry name" value="AA_transporter"/>
    <property type="match status" value="1"/>
</dbReference>
<evidence type="ECO:0000259" key="10">
    <source>
        <dbReference type="Pfam" id="PF00324"/>
    </source>
</evidence>
<keyword evidence="7 9" id="KW-0472">Membrane</keyword>
<evidence type="ECO:0000256" key="3">
    <source>
        <dbReference type="ARBA" id="ARBA00022448"/>
    </source>
</evidence>
<dbReference type="Pfam" id="PF00324">
    <property type="entry name" value="AA_permease"/>
    <property type="match status" value="1"/>
</dbReference>
<dbReference type="GeneID" id="30203923"/>
<dbReference type="PROSITE" id="PS00218">
    <property type="entry name" value="AMINO_ACID_PERMEASE_1"/>
    <property type="match status" value="1"/>
</dbReference>
<keyword evidence="6 9" id="KW-1133">Transmembrane helix</keyword>
<comment type="subcellular location">
    <subcellularLocation>
        <location evidence="1">Membrane</location>
        <topology evidence="1">Multi-pass membrane protein</topology>
    </subcellularLocation>
</comment>
<feature type="transmembrane region" description="Helical" evidence="9">
    <location>
        <begin position="403"/>
        <end position="424"/>
    </location>
</feature>
<dbReference type="Gene3D" id="1.20.1740.10">
    <property type="entry name" value="Amino acid/polyamine transporter I"/>
    <property type="match status" value="1"/>
</dbReference>
<feature type="transmembrane region" description="Helical" evidence="9">
    <location>
        <begin position="84"/>
        <end position="106"/>
    </location>
</feature>
<reference evidence="11 12" key="1">
    <citation type="journal article" date="2016" name="Proc. Natl. Acad. Sci. U.S.A.">
        <title>Comparative genomics of biotechnologically important yeasts.</title>
        <authorList>
            <person name="Riley R."/>
            <person name="Haridas S."/>
            <person name="Wolfe K.H."/>
            <person name="Lopes M.R."/>
            <person name="Hittinger C.T."/>
            <person name="Goeker M."/>
            <person name="Salamov A.A."/>
            <person name="Wisecaver J.H."/>
            <person name="Long T.M."/>
            <person name="Calvey C.H."/>
            <person name="Aerts A.L."/>
            <person name="Barry K.W."/>
            <person name="Choi C."/>
            <person name="Clum A."/>
            <person name="Coughlan A.Y."/>
            <person name="Deshpande S."/>
            <person name="Douglass A.P."/>
            <person name="Hanson S.J."/>
            <person name="Klenk H.-P."/>
            <person name="LaButti K.M."/>
            <person name="Lapidus A."/>
            <person name="Lindquist E.A."/>
            <person name="Lipzen A.M."/>
            <person name="Meier-Kolthoff J.P."/>
            <person name="Ohm R.A."/>
            <person name="Otillar R.P."/>
            <person name="Pangilinan J.L."/>
            <person name="Peng Y."/>
            <person name="Rokas A."/>
            <person name="Rosa C.A."/>
            <person name="Scheuner C."/>
            <person name="Sibirny A.A."/>
            <person name="Slot J.C."/>
            <person name="Stielow J.B."/>
            <person name="Sun H."/>
            <person name="Kurtzman C.P."/>
            <person name="Blackwell M."/>
            <person name="Grigoriev I.V."/>
            <person name="Jeffries T.W."/>
        </authorList>
    </citation>
    <scope>NUCLEOTIDE SEQUENCE [LARGE SCALE GENOMIC DNA]</scope>
    <source>
        <strain evidence="12">ATCC 58044 / CBS 1984 / NCYC 433 / NRRL Y-366-8</strain>
    </source>
</reference>
<evidence type="ECO:0000256" key="2">
    <source>
        <dbReference type="ARBA" id="ARBA00006983"/>
    </source>
</evidence>
<dbReference type="GO" id="GO:0015171">
    <property type="term" value="F:amino acid transmembrane transporter activity"/>
    <property type="evidence" value="ECO:0007669"/>
    <property type="project" value="TreeGrafter"/>
</dbReference>
<keyword evidence="12" id="KW-1185">Reference proteome</keyword>
<dbReference type="InterPro" id="IPR050524">
    <property type="entry name" value="APC_YAT"/>
</dbReference>
<feature type="transmembrane region" description="Helical" evidence="9">
    <location>
        <begin position="332"/>
        <end position="350"/>
    </location>
</feature>
<evidence type="ECO:0000313" key="12">
    <source>
        <dbReference type="Proteomes" id="UP000094112"/>
    </source>
</evidence>
<evidence type="ECO:0000313" key="11">
    <source>
        <dbReference type="EMBL" id="ODQ62633.1"/>
    </source>
</evidence>
<proteinExistence type="inferred from homology"/>
<dbReference type="GO" id="GO:0016020">
    <property type="term" value="C:membrane"/>
    <property type="evidence" value="ECO:0007669"/>
    <property type="project" value="UniProtKB-SubCell"/>
</dbReference>
<feature type="transmembrane region" description="Helical" evidence="9">
    <location>
        <begin position="127"/>
        <end position="145"/>
    </location>
</feature>
<feature type="transmembrane region" description="Helical" evidence="9">
    <location>
        <begin position="483"/>
        <end position="503"/>
    </location>
</feature>
<sequence length="559" mass="61213">MSPSNIHDQGSDTSSTSREDKSFKTGPKVTTVPTIEKGEIENVKKKSGLSSRHVALIAISGGLGTGLLVGSGSVLSLGGPAGLLIAYAIVGAMLFATMSAAGELAVAYSSLSGGFNAYAAKLVDPSLGFAVAWSYAVNWFTVLPLEMVTASMTIRFWNSDTNPDIFVAVFLGFVLLINFFGAKGYAEAEFWFNLAKVLMILGFIVLGLIIDTGRAGDIGYVGAKYFINPGPFANGFKGVCACFIASAFSLGGTEFAVLSASSFANPRKAIPTATKQVFYRLLFFYFLSIFVVGLLVPFDSDRLMGSGHNNGAPVSPYVIAIESAGIKVVPHIINAVILIAVLSVGNSAFYSSSRTFYSLAQQGFAPKWFDYVDRNDRPLRAMLVSGIFGLFSFIAAYENQELIFTWLLSLSGLSTIFTWCTICLSHVRFRAALKYQGFSIKELGYVSIAGVYGSYFAIFLDIFILVVHFWVSLFPFHNDGKPSAVSFFQNYSGIFTFLSFYFGHKIYTRNWSFFIKAEEVDLVTDRKIFDPEVLKQENEESKEKLRKGPIFNRVLDFWC</sequence>
<dbReference type="PANTHER" id="PTHR43341">
    <property type="entry name" value="AMINO ACID PERMEASE"/>
    <property type="match status" value="1"/>
</dbReference>
<dbReference type="AlphaFoldDB" id="A0A1E3PB45"/>
<feature type="transmembrane region" description="Helical" evidence="9">
    <location>
        <begin position="445"/>
        <end position="471"/>
    </location>
</feature>